<proteinExistence type="predicted"/>
<evidence type="ECO:0000256" key="2">
    <source>
        <dbReference type="SAM" id="Phobius"/>
    </source>
</evidence>
<dbReference type="EMBL" id="MU006220">
    <property type="protein sequence ID" value="KAF2829615.1"/>
    <property type="molecule type" value="Genomic_DNA"/>
</dbReference>
<name>A0A6A7AAH9_9PLEO</name>
<dbReference type="OrthoDB" id="4770059at2759"/>
<protein>
    <recommendedName>
        <fullName evidence="5">Mid2 domain-containing protein</fullName>
    </recommendedName>
</protein>
<keyword evidence="2" id="KW-0472">Membrane</keyword>
<organism evidence="3 4">
    <name type="scientific">Ophiobolus disseminans</name>
    <dbReference type="NCBI Taxonomy" id="1469910"/>
    <lineage>
        <taxon>Eukaryota</taxon>
        <taxon>Fungi</taxon>
        <taxon>Dikarya</taxon>
        <taxon>Ascomycota</taxon>
        <taxon>Pezizomycotina</taxon>
        <taxon>Dothideomycetes</taxon>
        <taxon>Pleosporomycetidae</taxon>
        <taxon>Pleosporales</taxon>
        <taxon>Pleosporineae</taxon>
        <taxon>Phaeosphaeriaceae</taxon>
        <taxon>Ophiobolus</taxon>
    </lineage>
</organism>
<accession>A0A6A7AAH9</accession>
<feature type="compositionally biased region" description="Low complexity" evidence="1">
    <location>
        <begin position="224"/>
        <end position="252"/>
    </location>
</feature>
<keyword evidence="2" id="KW-1133">Transmembrane helix</keyword>
<dbReference type="Proteomes" id="UP000799424">
    <property type="component" value="Unassembled WGS sequence"/>
</dbReference>
<reference evidence="3" key="1">
    <citation type="journal article" date="2020" name="Stud. Mycol.">
        <title>101 Dothideomycetes genomes: a test case for predicting lifestyles and emergence of pathogens.</title>
        <authorList>
            <person name="Haridas S."/>
            <person name="Albert R."/>
            <person name="Binder M."/>
            <person name="Bloem J."/>
            <person name="Labutti K."/>
            <person name="Salamov A."/>
            <person name="Andreopoulos B."/>
            <person name="Baker S."/>
            <person name="Barry K."/>
            <person name="Bills G."/>
            <person name="Bluhm B."/>
            <person name="Cannon C."/>
            <person name="Castanera R."/>
            <person name="Culley D."/>
            <person name="Daum C."/>
            <person name="Ezra D."/>
            <person name="Gonzalez J."/>
            <person name="Henrissat B."/>
            <person name="Kuo A."/>
            <person name="Liang C."/>
            <person name="Lipzen A."/>
            <person name="Lutzoni F."/>
            <person name="Magnuson J."/>
            <person name="Mondo S."/>
            <person name="Nolan M."/>
            <person name="Ohm R."/>
            <person name="Pangilinan J."/>
            <person name="Park H.-J."/>
            <person name="Ramirez L."/>
            <person name="Alfaro M."/>
            <person name="Sun H."/>
            <person name="Tritt A."/>
            <person name="Yoshinaga Y."/>
            <person name="Zwiers L.-H."/>
            <person name="Turgeon B."/>
            <person name="Goodwin S."/>
            <person name="Spatafora J."/>
            <person name="Crous P."/>
            <person name="Grigoriev I."/>
        </authorList>
    </citation>
    <scope>NUCLEOTIDE SEQUENCE</scope>
    <source>
        <strain evidence="3">CBS 113818</strain>
    </source>
</reference>
<evidence type="ECO:0008006" key="5">
    <source>
        <dbReference type="Google" id="ProtNLM"/>
    </source>
</evidence>
<dbReference type="AlphaFoldDB" id="A0A6A7AAH9"/>
<feature type="transmembrane region" description="Helical" evidence="2">
    <location>
        <begin position="258"/>
        <end position="281"/>
    </location>
</feature>
<evidence type="ECO:0000313" key="3">
    <source>
        <dbReference type="EMBL" id="KAF2829615.1"/>
    </source>
</evidence>
<evidence type="ECO:0000313" key="4">
    <source>
        <dbReference type="Proteomes" id="UP000799424"/>
    </source>
</evidence>
<keyword evidence="2" id="KW-0812">Transmembrane</keyword>
<gene>
    <name evidence="3" type="ORF">CC86DRAFT_379163</name>
</gene>
<feature type="region of interest" description="Disordered" evidence="1">
    <location>
        <begin position="210"/>
        <end position="252"/>
    </location>
</feature>
<keyword evidence="4" id="KW-1185">Reference proteome</keyword>
<sequence length="358" mass="37476">MSGITTTIGSLPQYIATATVPALTTVFTPPASCSNRWLAADNPSIAWSTYSRDGYTPPVDPIYYSCLPERLRGPHYSPGVCTDGQTIAGITKYEAGARTMWQAQCCKSGLTISIQTVQGSAAPMCVSSIATPLAVRALVTTTYTNGASSFYELVINDKSTISSISTLSRGTAVADPLYVAWEASDLSLFPVGYATLLAQKIGVSFTPTATPASAASSRRVSQTGSSADPSQSGDGGSASSSTSTSDPGSSGLSSTAKIGIGVGVGVAAVLLLSLIGMAFIIRRLRRRNKAVTSYPNETTPAIQSHDAGIAKNKWYQRTQPNVQPEVNSGVNELDSFPLTTMHGPPVELEGSYHHTGRY</sequence>
<evidence type="ECO:0000256" key="1">
    <source>
        <dbReference type="SAM" id="MobiDB-lite"/>
    </source>
</evidence>